<gene>
    <name evidence="7" type="ORF">DDQ50_16115</name>
</gene>
<dbReference type="InterPro" id="IPR057326">
    <property type="entry name" value="KR_dom"/>
</dbReference>
<dbReference type="InterPro" id="IPR002347">
    <property type="entry name" value="SDR_fam"/>
</dbReference>
<dbReference type="PANTHER" id="PTHR43180:SF28">
    <property type="entry name" value="NAD(P)-BINDING ROSSMANN-FOLD SUPERFAMILY PROTEIN"/>
    <property type="match status" value="1"/>
</dbReference>
<dbReference type="PRINTS" id="PR00080">
    <property type="entry name" value="SDRFAMILY"/>
</dbReference>
<proteinExistence type="inferred from homology"/>
<name>A0A2V1HT25_9MICO</name>
<dbReference type="Pfam" id="PF13561">
    <property type="entry name" value="adh_short_C2"/>
    <property type="match status" value="1"/>
</dbReference>
<dbReference type="SUPFAM" id="SSF51735">
    <property type="entry name" value="NAD(P)-binding Rossmann-fold domains"/>
    <property type="match status" value="1"/>
</dbReference>
<evidence type="ECO:0000256" key="2">
    <source>
        <dbReference type="ARBA" id="ARBA00023002"/>
    </source>
</evidence>
<keyword evidence="4" id="KW-0443">Lipid metabolism</keyword>
<comment type="similarity">
    <text evidence="1">Belongs to the short-chain dehydrogenases/reductases (SDR) family.</text>
</comment>
<evidence type="ECO:0000313" key="8">
    <source>
        <dbReference type="Proteomes" id="UP000244893"/>
    </source>
</evidence>
<dbReference type="GO" id="GO:0016491">
    <property type="term" value="F:oxidoreductase activity"/>
    <property type="evidence" value="ECO:0007669"/>
    <property type="project" value="UniProtKB-KW"/>
</dbReference>
<protein>
    <submittedName>
        <fullName evidence="7">3-alpha-hydroxysteroid dehydrogenase</fullName>
    </submittedName>
</protein>
<reference evidence="7 8" key="1">
    <citation type="submission" date="2018-05" db="EMBL/GenBank/DDBJ databases">
        <title>Amnibacterium sp. M8JJ-5, whole genome shotgun sequence.</title>
        <authorList>
            <person name="Tuo L."/>
        </authorList>
    </citation>
    <scope>NUCLEOTIDE SEQUENCE [LARGE SCALE GENOMIC DNA]</scope>
    <source>
        <strain evidence="7 8">M8JJ-5</strain>
    </source>
</reference>
<dbReference type="PROSITE" id="PS00061">
    <property type="entry name" value="ADH_SHORT"/>
    <property type="match status" value="1"/>
</dbReference>
<dbReference type="SMART" id="SM00822">
    <property type="entry name" value="PKS_KR"/>
    <property type="match status" value="1"/>
</dbReference>
<dbReference type="OrthoDB" id="286404at2"/>
<evidence type="ECO:0000313" key="7">
    <source>
        <dbReference type="EMBL" id="PVZ93234.1"/>
    </source>
</evidence>
<dbReference type="FunFam" id="3.40.50.720:FF:000084">
    <property type="entry name" value="Short-chain dehydrogenase reductase"/>
    <property type="match status" value="1"/>
</dbReference>
<sequence length="248" mass="25226">MVGRLEGKVALISGAASGMGAAHARAIVREGGRVAIADIADDAGEKLSAELGDTALYVRLNVTSAEDWATAVERTESHFGLLNVLVNNAGILNFAPLGQDAVEAWDRTIAINLTGPFLGLTAALPALKRARPSSVINISSAAGLRGIPAAHGYTASKFGLRGLTKSAALELADSGVRVNSVHPGGVRTPMLSAFGGGEGVVETSLLKRLGEPEEISAMVVFLASDESSFSTGSEFVIDGGTSAGLVGS</sequence>
<evidence type="ECO:0000256" key="3">
    <source>
        <dbReference type="ARBA" id="ARBA00023027"/>
    </source>
</evidence>
<evidence type="ECO:0000259" key="6">
    <source>
        <dbReference type="SMART" id="SM00822"/>
    </source>
</evidence>
<accession>A0A2V1HT25</accession>
<keyword evidence="5" id="KW-0753">Steroid metabolism</keyword>
<keyword evidence="3" id="KW-0520">NAD</keyword>
<dbReference type="Gene3D" id="3.40.50.720">
    <property type="entry name" value="NAD(P)-binding Rossmann-like Domain"/>
    <property type="match status" value="1"/>
</dbReference>
<keyword evidence="2" id="KW-0560">Oxidoreductase</keyword>
<comment type="caution">
    <text evidence="7">The sequence shown here is derived from an EMBL/GenBank/DDBJ whole genome shotgun (WGS) entry which is preliminary data.</text>
</comment>
<keyword evidence="8" id="KW-1185">Reference proteome</keyword>
<feature type="domain" description="Ketoreductase" evidence="6">
    <location>
        <begin position="8"/>
        <end position="175"/>
    </location>
</feature>
<dbReference type="Proteomes" id="UP000244893">
    <property type="component" value="Unassembled WGS sequence"/>
</dbReference>
<dbReference type="PRINTS" id="PR00081">
    <property type="entry name" value="GDHRDH"/>
</dbReference>
<dbReference type="GO" id="GO:0008202">
    <property type="term" value="P:steroid metabolic process"/>
    <property type="evidence" value="ECO:0007669"/>
    <property type="project" value="UniProtKB-KW"/>
</dbReference>
<dbReference type="RefSeq" id="WP_116757829.1">
    <property type="nucleotide sequence ID" value="NZ_JBHUEX010000002.1"/>
</dbReference>
<dbReference type="EMBL" id="QEOP01000005">
    <property type="protein sequence ID" value="PVZ93234.1"/>
    <property type="molecule type" value="Genomic_DNA"/>
</dbReference>
<evidence type="ECO:0000256" key="4">
    <source>
        <dbReference type="ARBA" id="ARBA00023098"/>
    </source>
</evidence>
<evidence type="ECO:0000256" key="1">
    <source>
        <dbReference type="ARBA" id="ARBA00006484"/>
    </source>
</evidence>
<dbReference type="InterPro" id="IPR036291">
    <property type="entry name" value="NAD(P)-bd_dom_sf"/>
</dbReference>
<organism evidence="7 8">
    <name type="scientific">Amnibacterium flavum</name>
    <dbReference type="NCBI Taxonomy" id="2173173"/>
    <lineage>
        <taxon>Bacteria</taxon>
        <taxon>Bacillati</taxon>
        <taxon>Actinomycetota</taxon>
        <taxon>Actinomycetes</taxon>
        <taxon>Micrococcales</taxon>
        <taxon>Microbacteriaceae</taxon>
        <taxon>Amnibacterium</taxon>
    </lineage>
</organism>
<dbReference type="AlphaFoldDB" id="A0A2V1HT25"/>
<dbReference type="InterPro" id="IPR020904">
    <property type="entry name" value="Sc_DH/Rdtase_CS"/>
</dbReference>
<evidence type="ECO:0000256" key="5">
    <source>
        <dbReference type="ARBA" id="ARBA00023221"/>
    </source>
</evidence>
<dbReference type="PANTHER" id="PTHR43180">
    <property type="entry name" value="3-OXOACYL-(ACYL-CARRIER-PROTEIN) REDUCTASE (AFU_ORTHOLOGUE AFUA_6G11210)"/>
    <property type="match status" value="1"/>
</dbReference>